<feature type="region of interest" description="Disordered" evidence="1">
    <location>
        <begin position="68"/>
        <end position="87"/>
    </location>
</feature>
<evidence type="ECO:0000256" key="1">
    <source>
        <dbReference type="SAM" id="MobiDB-lite"/>
    </source>
</evidence>
<organism evidence="4">
    <name type="scientific">Gongylonema pulchrum</name>
    <dbReference type="NCBI Taxonomy" id="637853"/>
    <lineage>
        <taxon>Eukaryota</taxon>
        <taxon>Metazoa</taxon>
        <taxon>Ecdysozoa</taxon>
        <taxon>Nematoda</taxon>
        <taxon>Chromadorea</taxon>
        <taxon>Rhabditida</taxon>
        <taxon>Spirurina</taxon>
        <taxon>Spiruromorpha</taxon>
        <taxon>Spiruroidea</taxon>
        <taxon>Gongylonematidae</taxon>
        <taxon>Gongylonema</taxon>
    </lineage>
</organism>
<name>A0A183DQ68_9BILA</name>
<evidence type="ECO:0000313" key="2">
    <source>
        <dbReference type="EMBL" id="VDN18006.1"/>
    </source>
</evidence>
<evidence type="ECO:0000313" key="3">
    <source>
        <dbReference type="Proteomes" id="UP000271098"/>
    </source>
</evidence>
<protein>
    <submittedName>
        <fullName evidence="4">Protein KAKU4</fullName>
    </submittedName>
</protein>
<keyword evidence="3" id="KW-1185">Reference proteome</keyword>
<sequence length="278" mass="30023">MTCRKISGARANPEHAESEKVRQRADSFGTGIGKVSAFAGRRGGRFIPSQAEDLAAWDFGTLGRSGSSSMASVVDSSHSRTSSFGLAGSTEDARKAILEKEAENPLEKVWSEELSKSNVQPIDDDEYVLYEPDSSTETLASGAMTSTTIIKSTPRMIGTIMEQNASSGSSRSPSPVLSKVKKSTTENEEPEAASQVTEESFSAKEIPRQNSDMQPQATTESEHSESGILGGRRQTTQELSYTAVGWSRPDAMQKSASRYTHPDKKSIIKSEYAIIKPS</sequence>
<dbReference type="Proteomes" id="UP000271098">
    <property type="component" value="Unassembled WGS sequence"/>
</dbReference>
<proteinExistence type="predicted"/>
<dbReference type="WBParaSite" id="GPUH_0001087201-mRNA-1">
    <property type="protein sequence ID" value="GPUH_0001087201-mRNA-1"/>
    <property type="gene ID" value="GPUH_0001087201"/>
</dbReference>
<gene>
    <name evidence="2" type="ORF">GPUH_LOCUS10859</name>
</gene>
<feature type="compositionally biased region" description="Low complexity" evidence="1">
    <location>
        <begin position="68"/>
        <end position="83"/>
    </location>
</feature>
<feature type="region of interest" description="Disordered" evidence="1">
    <location>
        <begin position="150"/>
        <end position="240"/>
    </location>
</feature>
<dbReference type="EMBL" id="UYRT01078197">
    <property type="protein sequence ID" value="VDN18006.1"/>
    <property type="molecule type" value="Genomic_DNA"/>
</dbReference>
<dbReference type="AlphaFoldDB" id="A0A183DQ68"/>
<reference evidence="2 3" key="2">
    <citation type="submission" date="2018-11" db="EMBL/GenBank/DDBJ databases">
        <authorList>
            <consortium name="Pathogen Informatics"/>
        </authorList>
    </citation>
    <scope>NUCLEOTIDE SEQUENCE [LARGE SCALE GENOMIC DNA]</scope>
</reference>
<feature type="compositionally biased region" description="Polar residues" evidence="1">
    <location>
        <begin position="208"/>
        <end position="219"/>
    </location>
</feature>
<evidence type="ECO:0000313" key="4">
    <source>
        <dbReference type="WBParaSite" id="GPUH_0001087201-mRNA-1"/>
    </source>
</evidence>
<accession>A0A183DQ68</accession>
<feature type="compositionally biased region" description="Low complexity" evidence="1">
    <location>
        <begin position="166"/>
        <end position="178"/>
    </location>
</feature>
<feature type="compositionally biased region" description="Basic and acidic residues" evidence="1">
    <location>
        <begin position="12"/>
        <end position="25"/>
    </location>
</feature>
<feature type="region of interest" description="Disordered" evidence="1">
    <location>
        <begin position="1"/>
        <end position="27"/>
    </location>
</feature>
<reference evidence="4" key="1">
    <citation type="submission" date="2016-06" db="UniProtKB">
        <authorList>
            <consortium name="WormBaseParasite"/>
        </authorList>
    </citation>
    <scope>IDENTIFICATION</scope>
</reference>